<name>A0AAQ3RPT6_VIGMU</name>
<proteinExistence type="predicted"/>
<dbReference type="PANTHER" id="PTHR33156">
    <property type="entry name" value="OS02G0230000 PROTEIN"/>
    <property type="match status" value="1"/>
</dbReference>
<gene>
    <name evidence="1" type="ORF">V8G54_026792</name>
</gene>
<evidence type="ECO:0000313" key="2">
    <source>
        <dbReference type="Proteomes" id="UP001374535"/>
    </source>
</evidence>
<dbReference type="EMBL" id="CP144693">
    <property type="protein sequence ID" value="WVZ00723.1"/>
    <property type="molecule type" value="Genomic_DNA"/>
</dbReference>
<dbReference type="Proteomes" id="UP001374535">
    <property type="component" value="Chromosome 8"/>
</dbReference>
<keyword evidence="2" id="KW-1185">Reference proteome</keyword>
<dbReference type="InterPro" id="IPR043459">
    <property type="entry name" value="NFD6/NOXY2-like"/>
</dbReference>
<dbReference type="AlphaFoldDB" id="A0AAQ3RPT6"/>
<protein>
    <recommendedName>
        <fullName evidence="3">Protein NUCLEAR FUSION DEFECTIVE 6, chloroplastic/mitochondrial</fullName>
    </recommendedName>
</protein>
<dbReference type="PANTHER" id="PTHR33156:SF48">
    <property type="entry name" value="PROTEIN NUCLEAR FUSION DEFECTIVE 6, MITOCHONDRIAL"/>
    <property type="match status" value="1"/>
</dbReference>
<organism evidence="1 2">
    <name type="scientific">Vigna mungo</name>
    <name type="common">Black gram</name>
    <name type="synonym">Phaseolus mungo</name>
    <dbReference type="NCBI Taxonomy" id="3915"/>
    <lineage>
        <taxon>Eukaryota</taxon>
        <taxon>Viridiplantae</taxon>
        <taxon>Streptophyta</taxon>
        <taxon>Embryophyta</taxon>
        <taxon>Tracheophyta</taxon>
        <taxon>Spermatophyta</taxon>
        <taxon>Magnoliopsida</taxon>
        <taxon>eudicotyledons</taxon>
        <taxon>Gunneridae</taxon>
        <taxon>Pentapetalae</taxon>
        <taxon>rosids</taxon>
        <taxon>fabids</taxon>
        <taxon>Fabales</taxon>
        <taxon>Fabaceae</taxon>
        <taxon>Papilionoideae</taxon>
        <taxon>50 kb inversion clade</taxon>
        <taxon>NPAAA clade</taxon>
        <taxon>indigoferoid/millettioid clade</taxon>
        <taxon>Phaseoleae</taxon>
        <taxon>Vigna</taxon>
    </lineage>
</organism>
<evidence type="ECO:0008006" key="3">
    <source>
        <dbReference type="Google" id="ProtNLM"/>
    </source>
</evidence>
<dbReference type="GO" id="GO:0005739">
    <property type="term" value="C:mitochondrion"/>
    <property type="evidence" value="ECO:0007669"/>
    <property type="project" value="TreeGrafter"/>
</dbReference>
<accession>A0AAQ3RPT6</accession>
<sequence>MASTAGAAARSILRSCSGRRAAFRLGSEAKGGRSRFGVASNKPLSQSTLRRCPVELSFCVESMLPYHMATASALMTSMLSVSRRSYGWLPEGIVSASTALVYQVFLLEERGNVEDFLQLMLRKNNWDYGEYCYVLPHFGSPSLPREDYLKIKKQGWDDMDLF</sequence>
<reference evidence="1 2" key="1">
    <citation type="journal article" date="2023" name="Life. Sci Alliance">
        <title>Evolutionary insights into 3D genome organization and epigenetic landscape of Vigna mungo.</title>
        <authorList>
            <person name="Junaid A."/>
            <person name="Singh B."/>
            <person name="Bhatia S."/>
        </authorList>
    </citation>
    <scope>NUCLEOTIDE SEQUENCE [LARGE SCALE GENOMIC DNA]</scope>
    <source>
        <strain evidence="1">Urdbean</strain>
    </source>
</reference>
<evidence type="ECO:0000313" key="1">
    <source>
        <dbReference type="EMBL" id="WVZ00723.1"/>
    </source>
</evidence>